<dbReference type="AlphaFoldDB" id="A0A382MTX1"/>
<dbReference type="SUPFAM" id="SSF48452">
    <property type="entry name" value="TPR-like"/>
    <property type="match status" value="3"/>
</dbReference>
<protein>
    <submittedName>
        <fullName evidence="1">Uncharacterized protein</fullName>
    </submittedName>
</protein>
<proteinExistence type="predicted"/>
<dbReference type="Gene3D" id="1.25.40.10">
    <property type="entry name" value="Tetratricopeptide repeat domain"/>
    <property type="match status" value="3"/>
</dbReference>
<accession>A0A382MTX1</accession>
<dbReference type="PROSITE" id="PS50005">
    <property type="entry name" value="TPR"/>
    <property type="match status" value="1"/>
</dbReference>
<dbReference type="Pfam" id="PF13181">
    <property type="entry name" value="TPR_8"/>
    <property type="match status" value="1"/>
</dbReference>
<dbReference type="InterPro" id="IPR011990">
    <property type="entry name" value="TPR-like_helical_dom_sf"/>
</dbReference>
<organism evidence="1">
    <name type="scientific">marine metagenome</name>
    <dbReference type="NCBI Taxonomy" id="408172"/>
    <lineage>
        <taxon>unclassified sequences</taxon>
        <taxon>metagenomes</taxon>
        <taxon>ecological metagenomes</taxon>
    </lineage>
</organism>
<name>A0A382MTX1_9ZZZZ</name>
<gene>
    <name evidence="1" type="ORF">METZ01_LOCUS305040</name>
</gene>
<dbReference type="Pfam" id="PF13174">
    <property type="entry name" value="TPR_6"/>
    <property type="match status" value="4"/>
</dbReference>
<reference evidence="1" key="1">
    <citation type="submission" date="2018-05" db="EMBL/GenBank/DDBJ databases">
        <authorList>
            <person name="Lanie J.A."/>
            <person name="Ng W.-L."/>
            <person name="Kazmierczak K.M."/>
            <person name="Andrzejewski T.M."/>
            <person name="Davidsen T.M."/>
            <person name="Wayne K.J."/>
            <person name="Tettelin H."/>
            <person name="Glass J.I."/>
            <person name="Rusch D."/>
            <person name="Podicherti R."/>
            <person name="Tsui H.-C.T."/>
            <person name="Winkler M.E."/>
        </authorList>
    </citation>
    <scope>NUCLEOTIDE SEQUENCE</scope>
</reference>
<sequence>RVKNWGAAANFFKQVVEQHPKAQFADKAAYEWAWCARSLKLNKEATQRYELLLKEYPKSALVIKVQSELAELNLDVGAQDAVIAKLTETMKTVSDPELKFELQYQLASAHFKKKDYENSAKMFEALIEGAGKTKLLSSILFQAGESRLSLTETVPARDHFLAAHKISPGSAPLAESILIRLAETQNLTAQYKEAQKSYQKFIKQYNQSQWLRNARYGMAYAMEKQQDYNKAIGEYAKLLSVDPKKPLKMDKWMVQARYQIGECWFNLRQYDKAMAEFLSVEVNAQGYPDWQAKSVLEMGRILITQKKNDDAKLRMQEVIKRFPKTNAAKVALTYLDELRLNP</sequence>
<dbReference type="SMART" id="SM00028">
    <property type="entry name" value="TPR"/>
    <property type="match status" value="6"/>
</dbReference>
<evidence type="ECO:0000313" key="1">
    <source>
        <dbReference type="EMBL" id="SVC52186.1"/>
    </source>
</evidence>
<dbReference type="EMBL" id="UINC01095809">
    <property type="protein sequence ID" value="SVC52186.1"/>
    <property type="molecule type" value="Genomic_DNA"/>
</dbReference>
<feature type="non-terminal residue" evidence="1">
    <location>
        <position position="1"/>
    </location>
</feature>
<dbReference type="InterPro" id="IPR019734">
    <property type="entry name" value="TPR_rpt"/>
</dbReference>